<dbReference type="OrthoDB" id="408631at2759"/>
<dbReference type="PROSITE" id="PS00122">
    <property type="entry name" value="CARBOXYLESTERASE_B_1"/>
    <property type="match status" value="1"/>
</dbReference>
<evidence type="ECO:0000256" key="4">
    <source>
        <dbReference type="SAM" id="MobiDB-lite"/>
    </source>
</evidence>
<sequence>MNNESCSLQLYEKDSSGSTMVQMKGGTTSGHRTVIRLFRRRTPSIPGHALDALIKNTSTRLTTVNIQSHYNMPLLPLLLWVTFGSYVQCFSFGAATEVFFRAGTFLGLEGIEKWLQIPFMGFPVGPPPALTSLDISLKMGTFRGVSIAKGVEQWLGIPFAEPPVGPLRFMAPVPLVKPLEGVTNASAFGNACPQPQGDNLGAEMGEDCLFLNVWRPQNTTVRSSLPVLFWIHGGAYTTGAASSPQFDPTRILQRSVALNKPIIFVSTNYRLNTFGFLSSTNIAPENLNVGLLDQRQALAFVQENIGAFGGDPSKVTIWGHSAGAGSVESHFVFPASRPLFRAGIADSSTGPFKNSPEASTYDQSGKPFARLLAATGCAPGAGAVECLQEVPFKKLLDISNSMIASTLNRQLWQPSVGPEGSLIPERASARIARGEFLHLPYLGGTNVNEGTTFSRTLRNLGLDDAAEENAFKQYIGHCVIDNNTLTSDMYTKTLALFPANDPSLGAPFNTGDSLFDRVAAWYTDIMFLTPRRSFFERAAPLQKMFAYYFREFIPGNDRTLGVFHGAELQMRDFYINFVHDLNPGDQWPAYSLEGTRQVMQFMRDNLTMILDDWDVDKTDFLNSPQVLDEFEK</sequence>
<organism evidence="6 7">
    <name type="scientific">Mycena venus</name>
    <dbReference type="NCBI Taxonomy" id="2733690"/>
    <lineage>
        <taxon>Eukaryota</taxon>
        <taxon>Fungi</taxon>
        <taxon>Dikarya</taxon>
        <taxon>Basidiomycota</taxon>
        <taxon>Agaricomycotina</taxon>
        <taxon>Agaricomycetes</taxon>
        <taxon>Agaricomycetidae</taxon>
        <taxon>Agaricales</taxon>
        <taxon>Marasmiineae</taxon>
        <taxon>Mycenaceae</taxon>
        <taxon>Mycena</taxon>
    </lineage>
</organism>
<dbReference type="SUPFAM" id="SSF53474">
    <property type="entry name" value="alpha/beta-Hydrolases"/>
    <property type="match status" value="1"/>
</dbReference>
<evidence type="ECO:0000256" key="1">
    <source>
        <dbReference type="ARBA" id="ARBA00005964"/>
    </source>
</evidence>
<evidence type="ECO:0000256" key="3">
    <source>
        <dbReference type="RuleBase" id="RU361235"/>
    </source>
</evidence>
<reference evidence="6" key="1">
    <citation type="submission" date="2020-05" db="EMBL/GenBank/DDBJ databases">
        <title>Mycena genomes resolve the evolution of fungal bioluminescence.</title>
        <authorList>
            <person name="Tsai I.J."/>
        </authorList>
    </citation>
    <scope>NUCLEOTIDE SEQUENCE</scope>
    <source>
        <strain evidence="6">CCC161011</strain>
    </source>
</reference>
<dbReference type="EMBL" id="JACAZI010000033">
    <property type="protein sequence ID" value="KAF7330242.1"/>
    <property type="molecule type" value="Genomic_DNA"/>
</dbReference>
<accession>A0A8H6WX27</accession>
<dbReference type="Pfam" id="PF00135">
    <property type="entry name" value="COesterase"/>
    <property type="match status" value="1"/>
</dbReference>
<dbReference type="InterPro" id="IPR019819">
    <property type="entry name" value="Carboxylesterase_B_CS"/>
</dbReference>
<dbReference type="PROSITE" id="PS00941">
    <property type="entry name" value="CARBOXYLESTERASE_B_2"/>
    <property type="match status" value="1"/>
</dbReference>
<dbReference type="InterPro" id="IPR029058">
    <property type="entry name" value="AB_hydrolase_fold"/>
</dbReference>
<dbReference type="PANTHER" id="PTHR11559">
    <property type="entry name" value="CARBOXYLESTERASE"/>
    <property type="match status" value="1"/>
</dbReference>
<dbReference type="EC" id="3.1.1.-" evidence="3"/>
<comment type="similarity">
    <text evidence="1 3">Belongs to the type-B carboxylesterase/lipase family.</text>
</comment>
<dbReference type="AlphaFoldDB" id="A0A8H6WX27"/>
<gene>
    <name evidence="6" type="ORF">MVEN_02461500</name>
</gene>
<evidence type="ECO:0000259" key="5">
    <source>
        <dbReference type="Pfam" id="PF00135"/>
    </source>
</evidence>
<feature type="domain" description="Carboxylesterase type B" evidence="5">
    <location>
        <begin position="135"/>
        <end position="570"/>
    </location>
</feature>
<feature type="compositionally biased region" description="Polar residues" evidence="4">
    <location>
        <begin position="16"/>
        <end position="26"/>
    </location>
</feature>
<keyword evidence="7" id="KW-1185">Reference proteome</keyword>
<comment type="caution">
    <text evidence="6">The sequence shown here is derived from an EMBL/GenBank/DDBJ whole genome shotgun (WGS) entry which is preliminary data.</text>
</comment>
<evidence type="ECO:0000313" key="6">
    <source>
        <dbReference type="EMBL" id="KAF7330242.1"/>
    </source>
</evidence>
<name>A0A8H6WX27_9AGAR</name>
<keyword evidence="2 3" id="KW-0378">Hydrolase</keyword>
<evidence type="ECO:0000313" key="7">
    <source>
        <dbReference type="Proteomes" id="UP000620124"/>
    </source>
</evidence>
<dbReference type="InterPro" id="IPR019826">
    <property type="entry name" value="Carboxylesterase_B_AS"/>
</dbReference>
<dbReference type="Gene3D" id="3.40.50.1820">
    <property type="entry name" value="alpha/beta hydrolase"/>
    <property type="match status" value="1"/>
</dbReference>
<dbReference type="InterPro" id="IPR050309">
    <property type="entry name" value="Type-B_Carboxylest/Lipase"/>
</dbReference>
<protein>
    <recommendedName>
        <fullName evidence="3">Carboxylic ester hydrolase</fullName>
        <ecNumber evidence="3">3.1.1.-</ecNumber>
    </recommendedName>
</protein>
<dbReference type="Proteomes" id="UP000620124">
    <property type="component" value="Unassembled WGS sequence"/>
</dbReference>
<dbReference type="GO" id="GO:0016787">
    <property type="term" value="F:hydrolase activity"/>
    <property type="evidence" value="ECO:0007669"/>
    <property type="project" value="UniProtKB-KW"/>
</dbReference>
<proteinExistence type="inferred from homology"/>
<evidence type="ECO:0000256" key="2">
    <source>
        <dbReference type="ARBA" id="ARBA00022801"/>
    </source>
</evidence>
<feature type="region of interest" description="Disordered" evidence="4">
    <location>
        <begin position="1"/>
        <end position="26"/>
    </location>
</feature>
<dbReference type="InterPro" id="IPR002018">
    <property type="entry name" value="CarbesteraseB"/>
</dbReference>